<dbReference type="PANTHER" id="PTHR45753">
    <property type="entry name" value="ORNITHINE CARBAMOYLTRANSFERASE, MITOCHONDRIAL"/>
    <property type="match status" value="1"/>
</dbReference>
<evidence type="ECO:0000256" key="8">
    <source>
        <dbReference type="SAM" id="MobiDB-lite"/>
    </source>
</evidence>
<dbReference type="SUPFAM" id="SSF53671">
    <property type="entry name" value="Aspartate/ornithine carbamoyltransferase"/>
    <property type="match status" value="1"/>
</dbReference>
<dbReference type="OrthoDB" id="9802587at2"/>
<dbReference type="GO" id="GO:0004070">
    <property type="term" value="F:aspartate carbamoyltransferase activity"/>
    <property type="evidence" value="ECO:0007669"/>
    <property type="project" value="UniProtKB-UniRule"/>
</dbReference>
<evidence type="ECO:0000256" key="1">
    <source>
        <dbReference type="ARBA" id="ARBA00004852"/>
    </source>
</evidence>
<evidence type="ECO:0000259" key="9">
    <source>
        <dbReference type="Pfam" id="PF00185"/>
    </source>
</evidence>
<feature type="domain" description="Aspartate/ornithine carbamoyltransferase Asp/Orn-binding" evidence="9">
    <location>
        <begin position="180"/>
        <end position="326"/>
    </location>
</feature>
<dbReference type="UniPathway" id="UPA00070">
    <property type="reaction ID" value="UER00116"/>
</dbReference>
<evidence type="ECO:0000313" key="12">
    <source>
        <dbReference type="Proteomes" id="UP000324233"/>
    </source>
</evidence>
<accession>A0A5B9W9Z9</accession>
<feature type="binding site" evidence="7">
    <location>
        <position position="83"/>
    </location>
    <ligand>
        <name>carbamoyl phosphate</name>
        <dbReference type="ChEBI" id="CHEBI:58228"/>
    </ligand>
</feature>
<evidence type="ECO:0000256" key="7">
    <source>
        <dbReference type="HAMAP-Rule" id="MF_00001"/>
    </source>
</evidence>
<dbReference type="Proteomes" id="UP000324233">
    <property type="component" value="Chromosome"/>
</dbReference>
<comment type="similarity">
    <text evidence="2 7">Belongs to the aspartate/ornithine carbamoyltransferase superfamily. ATCase family.</text>
</comment>
<feature type="binding site" evidence="7">
    <location>
        <position position="289"/>
    </location>
    <ligand>
        <name>carbamoyl phosphate</name>
        <dbReference type="ChEBI" id="CHEBI:58228"/>
    </ligand>
</feature>
<dbReference type="EC" id="2.1.3.2" evidence="7"/>
<dbReference type="NCBIfam" id="NF002032">
    <property type="entry name" value="PRK00856.1"/>
    <property type="match status" value="1"/>
</dbReference>
<dbReference type="PROSITE" id="PS00097">
    <property type="entry name" value="CARBAMOYLTRANSFERASE"/>
    <property type="match status" value="1"/>
</dbReference>
<keyword evidence="12" id="KW-1185">Reference proteome</keyword>
<feature type="binding site" evidence="7">
    <location>
        <position position="247"/>
    </location>
    <ligand>
        <name>L-aspartate</name>
        <dbReference type="ChEBI" id="CHEBI:29991"/>
    </ligand>
</feature>
<comment type="subunit">
    <text evidence="7">Heterododecamer (2C3:3R2) of six catalytic PyrB chains organized as two trimers (C3), and six regulatory PyrI chains organized as three dimers (R2).</text>
</comment>
<feature type="binding site" evidence="7">
    <location>
        <position position="110"/>
    </location>
    <ligand>
        <name>L-aspartate</name>
        <dbReference type="ChEBI" id="CHEBI:29991"/>
    </ligand>
</feature>
<dbReference type="HAMAP" id="MF_00001">
    <property type="entry name" value="Asp_carb_tr"/>
    <property type="match status" value="1"/>
</dbReference>
<comment type="pathway">
    <text evidence="1 7">Pyrimidine metabolism; UMP biosynthesis via de novo pathway; (S)-dihydroorotate from bicarbonate: step 2/3.</text>
</comment>
<dbReference type="InterPro" id="IPR036901">
    <property type="entry name" value="Asp/Orn_carbamoylTrfase_sf"/>
</dbReference>
<dbReference type="RefSeq" id="WP_148596852.1">
    <property type="nucleotide sequence ID" value="NZ_CP042997.1"/>
</dbReference>
<comment type="catalytic activity">
    <reaction evidence="6 7">
        <text>carbamoyl phosphate + L-aspartate = N-carbamoyl-L-aspartate + phosphate + H(+)</text>
        <dbReference type="Rhea" id="RHEA:20013"/>
        <dbReference type="ChEBI" id="CHEBI:15378"/>
        <dbReference type="ChEBI" id="CHEBI:29991"/>
        <dbReference type="ChEBI" id="CHEBI:32814"/>
        <dbReference type="ChEBI" id="CHEBI:43474"/>
        <dbReference type="ChEBI" id="CHEBI:58228"/>
        <dbReference type="EC" id="2.1.3.2"/>
    </reaction>
</comment>
<comment type="function">
    <text evidence="5 7">Catalyzes the condensation of carbamoyl phosphate and aspartate to form carbamoyl aspartate and inorganic phosphate, the committed step in the de novo pyrimidine nucleotide biosynthesis pathway.</text>
</comment>
<keyword evidence="3 7" id="KW-0808">Transferase</keyword>
<dbReference type="GO" id="GO:0005829">
    <property type="term" value="C:cytosol"/>
    <property type="evidence" value="ECO:0007669"/>
    <property type="project" value="TreeGrafter"/>
</dbReference>
<evidence type="ECO:0000256" key="2">
    <source>
        <dbReference type="ARBA" id="ARBA00008896"/>
    </source>
</evidence>
<dbReference type="GO" id="GO:0044205">
    <property type="term" value="P:'de novo' UMP biosynthetic process"/>
    <property type="evidence" value="ECO:0007669"/>
    <property type="project" value="UniProtKB-UniRule"/>
</dbReference>
<evidence type="ECO:0000256" key="5">
    <source>
        <dbReference type="ARBA" id="ARBA00043884"/>
    </source>
</evidence>
<feature type="domain" description="Aspartate/ornithine carbamoyltransferase carbamoyl-P binding" evidence="10">
    <location>
        <begin position="30"/>
        <end position="172"/>
    </location>
</feature>
<dbReference type="Pfam" id="PF00185">
    <property type="entry name" value="OTCace"/>
    <property type="match status" value="1"/>
</dbReference>
<dbReference type="EMBL" id="CP042997">
    <property type="protein sequence ID" value="QEH37267.1"/>
    <property type="molecule type" value="Genomic_DNA"/>
</dbReference>
<dbReference type="InterPro" id="IPR006130">
    <property type="entry name" value="Asp/Orn_carbamoylTrfase"/>
</dbReference>
<feature type="compositionally biased region" description="Low complexity" evidence="8">
    <location>
        <begin position="1"/>
        <end position="16"/>
    </location>
</feature>
<organism evidence="11 12">
    <name type="scientific">Aquisphaera giovannonii</name>
    <dbReference type="NCBI Taxonomy" id="406548"/>
    <lineage>
        <taxon>Bacteria</taxon>
        <taxon>Pseudomonadati</taxon>
        <taxon>Planctomycetota</taxon>
        <taxon>Planctomycetia</taxon>
        <taxon>Isosphaerales</taxon>
        <taxon>Isosphaeraceae</taxon>
        <taxon>Aquisphaera</taxon>
    </lineage>
</organism>
<feature type="binding site" evidence="7">
    <location>
        <position position="163"/>
    </location>
    <ligand>
        <name>carbamoyl phosphate</name>
        <dbReference type="ChEBI" id="CHEBI:58228"/>
    </ligand>
</feature>
<dbReference type="NCBIfam" id="TIGR00670">
    <property type="entry name" value="asp_carb_tr"/>
    <property type="match status" value="1"/>
</dbReference>
<protein>
    <recommendedName>
        <fullName evidence="7">Aspartate carbamoyltransferase</fullName>
        <ecNumber evidence="7">2.1.3.2</ecNumber>
    </recommendedName>
    <alternativeName>
        <fullName evidence="7">Aspartate transcarbamylase</fullName>
        <shortName evidence="7">ATCase</shortName>
    </alternativeName>
</protein>
<dbReference type="KEGG" id="agv:OJF2_58540"/>
<dbReference type="AlphaFoldDB" id="A0A5B9W9Z9"/>
<gene>
    <name evidence="7 11" type="primary">pyrB</name>
    <name evidence="11" type="ORF">OJF2_58540</name>
</gene>
<feature type="binding site" evidence="7">
    <location>
        <position position="132"/>
    </location>
    <ligand>
        <name>carbamoyl phosphate</name>
        <dbReference type="ChEBI" id="CHEBI:58228"/>
    </ligand>
</feature>
<proteinExistence type="inferred from homology"/>
<feature type="binding site" evidence="7">
    <location>
        <position position="193"/>
    </location>
    <ligand>
        <name>L-aspartate</name>
        <dbReference type="ChEBI" id="CHEBI:29991"/>
    </ligand>
</feature>
<dbReference type="PANTHER" id="PTHR45753:SF6">
    <property type="entry name" value="ASPARTATE CARBAMOYLTRANSFERASE"/>
    <property type="match status" value="1"/>
</dbReference>
<dbReference type="PRINTS" id="PR00101">
    <property type="entry name" value="ATCASE"/>
</dbReference>
<dbReference type="Pfam" id="PF02729">
    <property type="entry name" value="OTCace_N"/>
    <property type="match status" value="1"/>
</dbReference>
<dbReference type="InterPro" id="IPR006132">
    <property type="entry name" value="Asp/Orn_carbamoyltranf_P-bd"/>
</dbReference>
<evidence type="ECO:0000256" key="6">
    <source>
        <dbReference type="ARBA" id="ARBA00048859"/>
    </source>
</evidence>
<evidence type="ECO:0000256" key="3">
    <source>
        <dbReference type="ARBA" id="ARBA00022679"/>
    </source>
</evidence>
<dbReference type="GO" id="GO:0006207">
    <property type="term" value="P:'de novo' pyrimidine nucleobase biosynthetic process"/>
    <property type="evidence" value="ECO:0007669"/>
    <property type="project" value="InterPro"/>
</dbReference>
<evidence type="ECO:0000313" key="11">
    <source>
        <dbReference type="EMBL" id="QEH37267.1"/>
    </source>
</evidence>
<feature type="region of interest" description="Disordered" evidence="8">
    <location>
        <begin position="1"/>
        <end position="25"/>
    </location>
</feature>
<dbReference type="PRINTS" id="PR00100">
    <property type="entry name" value="AOTCASE"/>
</dbReference>
<dbReference type="Gene3D" id="3.40.50.1370">
    <property type="entry name" value="Aspartate/ornithine carbamoyltransferase"/>
    <property type="match status" value="2"/>
</dbReference>
<feature type="binding site" evidence="7">
    <location>
        <position position="82"/>
    </location>
    <ligand>
        <name>carbamoyl phosphate</name>
        <dbReference type="ChEBI" id="CHEBI:58228"/>
    </ligand>
</feature>
<dbReference type="InterPro" id="IPR006131">
    <property type="entry name" value="Asp_carbamoyltransf_Asp/Orn-bd"/>
</dbReference>
<evidence type="ECO:0000256" key="4">
    <source>
        <dbReference type="ARBA" id="ARBA00022975"/>
    </source>
</evidence>
<dbReference type="GO" id="GO:0016597">
    <property type="term" value="F:amino acid binding"/>
    <property type="evidence" value="ECO:0007669"/>
    <property type="project" value="InterPro"/>
</dbReference>
<keyword evidence="4 7" id="KW-0665">Pyrimidine biosynthesis</keyword>
<dbReference type="InterPro" id="IPR002082">
    <property type="entry name" value="Asp_carbamoyltransf"/>
</dbReference>
<sequence>MSVPPAAEAQSVAPAAASPPPSPASAWTRRHLLGLEDLSAEEILAILDTAESFSEVSKRSRKKVPALQGRVVFNLFFENSTRTRTSFSLAAKRLSADTQDFTASSSSLSKGETFIDTAKNIEAMGADLMVVRHSTPGAPHLLSQHVNAAIINAGDGAHEHPTQGLLDLMTIRKAKGTIAGLTVGLLGDIAHSRVARSNIWGLTKLGAKVILCGPPTLVPRSMERLGCEVAYSLDDILPRCDVVNVLRIQFERQQGGLFPSVGEYSQFYMMTQERVRKGKPDLLLLAPGPINRGVELTPDVADGKHSAILDQVANGLAVRMAVLYLLSAKMEPRPSAGE</sequence>
<feature type="binding site" evidence="7">
    <location>
        <position position="160"/>
    </location>
    <ligand>
        <name>carbamoyl phosphate</name>
        <dbReference type="ChEBI" id="CHEBI:58228"/>
    </ligand>
</feature>
<name>A0A5B9W9Z9_9BACT</name>
<feature type="binding site" evidence="7">
    <location>
        <position position="288"/>
    </location>
    <ligand>
        <name>carbamoyl phosphate</name>
        <dbReference type="ChEBI" id="CHEBI:58228"/>
    </ligand>
</feature>
<reference evidence="11 12" key="1">
    <citation type="submission" date="2019-08" db="EMBL/GenBank/DDBJ databases">
        <title>Deep-cultivation of Planctomycetes and their phenomic and genomic characterization uncovers novel biology.</title>
        <authorList>
            <person name="Wiegand S."/>
            <person name="Jogler M."/>
            <person name="Boedeker C."/>
            <person name="Pinto D."/>
            <person name="Vollmers J."/>
            <person name="Rivas-Marin E."/>
            <person name="Kohn T."/>
            <person name="Peeters S.H."/>
            <person name="Heuer A."/>
            <person name="Rast P."/>
            <person name="Oberbeckmann S."/>
            <person name="Bunk B."/>
            <person name="Jeske O."/>
            <person name="Meyerdierks A."/>
            <person name="Storesund J.E."/>
            <person name="Kallscheuer N."/>
            <person name="Luecker S."/>
            <person name="Lage O.M."/>
            <person name="Pohl T."/>
            <person name="Merkel B.J."/>
            <person name="Hornburger P."/>
            <person name="Mueller R.-W."/>
            <person name="Bruemmer F."/>
            <person name="Labrenz M."/>
            <person name="Spormann A.M."/>
            <person name="Op den Camp H."/>
            <person name="Overmann J."/>
            <person name="Amann R."/>
            <person name="Jetten M.S.M."/>
            <person name="Mascher T."/>
            <person name="Medema M.H."/>
            <person name="Devos D.P."/>
            <person name="Kaster A.-K."/>
            <person name="Ovreas L."/>
            <person name="Rohde M."/>
            <person name="Galperin M.Y."/>
            <person name="Jogler C."/>
        </authorList>
    </citation>
    <scope>NUCLEOTIDE SEQUENCE [LARGE SCALE GENOMIC DNA]</scope>
    <source>
        <strain evidence="11 12">OJF2</strain>
    </source>
</reference>
<dbReference type="GO" id="GO:0006520">
    <property type="term" value="P:amino acid metabolic process"/>
    <property type="evidence" value="ECO:0007669"/>
    <property type="project" value="InterPro"/>
</dbReference>
<evidence type="ECO:0000259" key="10">
    <source>
        <dbReference type="Pfam" id="PF02729"/>
    </source>
</evidence>